<evidence type="ECO:0000313" key="3">
    <source>
        <dbReference type="Proteomes" id="UP000264006"/>
    </source>
</evidence>
<dbReference type="EMBL" id="CP031165">
    <property type="protein sequence ID" value="AXV08883.1"/>
    <property type="molecule type" value="Genomic_DNA"/>
</dbReference>
<proteinExistence type="predicted"/>
<gene>
    <name evidence="2" type="ORF">DVS28_a4216</name>
</gene>
<dbReference type="AlphaFoldDB" id="A0A346Y336"/>
<dbReference type="KEGG" id="euz:DVS28_a4216"/>
<dbReference type="InterPro" id="IPR001126">
    <property type="entry name" value="UmuC"/>
</dbReference>
<dbReference type="Gene3D" id="3.40.1170.60">
    <property type="match status" value="1"/>
</dbReference>
<reference evidence="2 3" key="1">
    <citation type="submission" date="2018-09" db="EMBL/GenBank/DDBJ databases">
        <title>Complete genome sequence of Euzebya sp. DY32-46 isolated from seawater of Pacific Ocean.</title>
        <authorList>
            <person name="Xu L."/>
            <person name="Wu Y.-H."/>
            <person name="Xu X.-W."/>
        </authorList>
    </citation>
    <scope>NUCLEOTIDE SEQUENCE [LARGE SCALE GENOMIC DNA]</scope>
    <source>
        <strain evidence="2 3">DY32-46</strain>
    </source>
</reference>
<name>A0A346Y336_9ACTN</name>
<dbReference type="GO" id="GO:0006281">
    <property type="term" value="P:DNA repair"/>
    <property type="evidence" value="ECO:0007669"/>
    <property type="project" value="InterPro"/>
</dbReference>
<evidence type="ECO:0000259" key="1">
    <source>
        <dbReference type="PROSITE" id="PS50173"/>
    </source>
</evidence>
<accession>A0A346Y336</accession>
<dbReference type="Proteomes" id="UP000264006">
    <property type="component" value="Chromosome"/>
</dbReference>
<protein>
    <recommendedName>
        <fullName evidence="1">UmuC domain-containing protein</fullName>
    </recommendedName>
</protein>
<sequence length="293" mass="30423">MEESVMGDLLESEPHPQEVVVEEGGRRVVTMDSARYVDASNTDHDVVVAASYIGVLPARLMAPHRPRAVIGHDGGIGKDAAGIQGLYYLEALGIPAVAADGATAELGNGQDLHDEGVVSRVNILAEQCGVSPGMPVAEAARRLLATDPSDTEVGTKVRREVVETSPTGRQVVVTDSIIFARPEDRDRNVLVTAGHTGRSGASFLLEFRPWGFICSDGGGAKNDSGTAGLAIVEEHGLAGASVSAMTAAIGDAQSSYVDGIIAACNEPARRRGVEVGMPAKQAAHLLLAEVPTS</sequence>
<evidence type="ECO:0000313" key="2">
    <source>
        <dbReference type="EMBL" id="AXV08883.1"/>
    </source>
</evidence>
<feature type="domain" description="UmuC" evidence="1">
    <location>
        <begin position="223"/>
        <end position="293"/>
    </location>
</feature>
<organism evidence="2 3">
    <name type="scientific">Euzebya pacifica</name>
    <dbReference type="NCBI Taxonomy" id="1608957"/>
    <lineage>
        <taxon>Bacteria</taxon>
        <taxon>Bacillati</taxon>
        <taxon>Actinomycetota</taxon>
        <taxon>Nitriliruptoria</taxon>
        <taxon>Euzebyales</taxon>
    </lineage>
</organism>
<dbReference type="PROSITE" id="PS50173">
    <property type="entry name" value="UMUC"/>
    <property type="match status" value="1"/>
</dbReference>
<keyword evidence="3" id="KW-1185">Reference proteome</keyword>